<reference evidence="2 3" key="1">
    <citation type="submission" date="2017-05" db="EMBL/GenBank/DDBJ databases">
        <authorList>
            <person name="Varghese N."/>
            <person name="Submissions S."/>
        </authorList>
    </citation>
    <scope>NUCLEOTIDE SEQUENCE [LARGE SCALE GENOMIC DNA]</scope>
    <source>
        <strain evidence="2 3">DSM 27040</strain>
    </source>
</reference>
<gene>
    <name evidence="2" type="ORF">SAMN06265379_101435</name>
</gene>
<dbReference type="EMBL" id="FXTB01000001">
    <property type="protein sequence ID" value="SMO38925.1"/>
    <property type="molecule type" value="Genomic_DNA"/>
</dbReference>
<keyword evidence="3" id="KW-1185">Reference proteome</keyword>
<dbReference type="Proteomes" id="UP000319040">
    <property type="component" value="Unassembled WGS sequence"/>
</dbReference>
<feature type="chain" id="PRO_5022230843" description="Fasciclin domain-containing protein" evidence="1">
    <location>
        <begin position="23"/>
        <end position="238"/>
    </location>
</feature>
<evidence type="ECO:0000313" key="2">
    <source>
        <dbReference type="EMBL" id="SMO38925.1"/>
    </source>
</evidence>
<feature type="signal peptide" evidence="1">
    <location>
        <begin position="1"/>
        <end position="22"/>
    </location>
</feature>
<organism evidence="2 3">
    <name type="scientific">Saccharicrinis carchari</name>
    <dbReference type="NCBI Taxonomy" id="1168039"/>
    <lineage>
        <taxon>Bacteria</taxon>
        <taxon>Pseudomonadati</taxon>
        <taxon>Bacteroidota</taxon>
        <taxon>Bacteroidia</taxon>
        <taxon>Marinilabiliales</taxon>
        <taxon>Marinilabiliaceae</taxon>
        <taxon>Saccharicrinis</taxon>
    </lineage>
</organism>
<sequence length="238" mass="26383">MITMKKMNVFFVLMLGAVVSFSSCSSDDDLTPEEQEAKDKKELLAEITVNYNMVIAKQWAYKAFEPSADLLAASKTEDGADALTTIAKAEHAKNFNLVLSFGMEGDSAKAKVDVNLSDEEIDVQLKAFQDDLYPDFAEWGFILGKESTLASFRRVIAAPFAADDLKIDDITNEETGLCIFKIGMRDFTELNYDDLVLNQKKLVGGNVDKIYLNADGTLTVEVTDEKYGVSKLILEEVK</sequence>
<evidence type="ECO:0000256" key="1">
    <source>
        <dbReference type="SAM" id="SignalP"/>
    </source>
</evidence>
<proteinExistence type="predicted"/>
<keyword evidence="1" id="KW-0732">Signal</keyword>
<evidence type="ECO:0008006" key="4">
    <source>
        <dbReference type="Google" id="ProtNLM"/>
    </source>
</evidence>
<evidence type="ECO:0000313" key="3">
    <source>
        <dbReference type="Proteomes" id="UP000319040"/>
    </source>
</evidence>
<accession>A0A521AVU7</accession>
<protein>
    <recommendedName>
        <fullName evidence="4">Fasciclin domain-containing protein</fullName>
    </recommendedName>
</protein>
<dbReference type="AlphaFoldDB" id="A0A521AVU7"/>
<name>A0A521AVU7_SACCC</name>
<dbReference type="PROSITE" id="PS51257">
    <property type="entry name" value="PROKAR_LIPOPROTEIN"/>
    <property type="match status" value="1"/>
</dbReference>